<proteinExistence type="predicted"/>
<feature type="compositionally biased region" description="Gly residues" evidence="1">
    <location>
        <begin position="285"/>
        <end position="301"/>
    </location>
</feature>
<gene>
    <name evidence="2" type="ORF">LCGC14_2790720</name>
</gene>
<feature type="non-terminal residue" evidence="2">
    <location>
        <position position="313"/>
    </location>
</feature>
<evidence type="ECO:0000256" key="1">
    <source>
        <dbReference type="SAM" id="MobiDB-lite"/>
    </source>
</evidence>
<sequence length="313" mass="34408">MNRTKCLSDFWRLDDLSDDRVAELASVLTGSDSLIGVMGSGVRATWSINGQSETWWVRTNKGQSTEMMVFLDYSPLRELKPPFDGQSVDEVIGYAAHEGGHCLWSEPDKPQNIYLSMKLVWPTLPRAFQRAWNEGNNHPVDDGEGGTINPMLIELCRIQNILEDAYIDTRVAKQWEVLGEHIHISRQKLQERRPFDFEAIARQRTPDRNDVLNLWISVALYGTDLPKRMSAKVRRAMTGLLQLTSRAIATHSGRARHGMAVDAAAILFKEFPTFQTPPEAQSQGPTGGQASGAGGGAGGSGEKSEPGDGSGSG</sequence>
<name>A0A0F9AZ80_9ZZZZ</name>
<dbReference type="EMBL" id="LAZR01052098">
    <property type="protein sequence ID" value="KKK83704.1"/>
    <property type="molecule type" value="Genomic_DNA"/>
</dbReference>
<evidence type="ECO:0000313" key="2">
    <source>
        <dbReference type="EMBL" id="KKK83704.1"/>
    </source>
</evidence>
<comment type="caution">
    <text evidence="2">The sequence shown here is derived from an EMBL/GenBank/DDBJ whole genome shotgun (WGS) entry which is preliminary data.</text>
</comment>
<reference evidence="2" key="1">
    <citation type="journal article" date="2015" name="Nature">
        <title>Complex archaea that bridge the gap between prokaryotes and eukaryotes.</title>
        <authorList>
            <person name="Spang A."/>
            <person name="Saw J.H."/>
            <person name="Jorgensen S.L."/>
            <person name="Zaremba-Niedzwiedzka K."/>
            <person name="Martijn J."/>
            <person name="Lind A.E."/>
            <person name="van Eijk R."/>
            <person name="Schleper C."/>
            <person name="Guy L."/>
            <person name="Ettema T.J."/>
        </authorList>
    </citation>
    <scope>NUCLEOTIDE SEQUENCE</scope>
</reference>
<feature type="region of interest" description="Disordered" evidence="1">
    <location>
        <begin position="274"/>
        <end position="313"/>
    </location>
</feature>
<organism evidence="2">
    <name type="scientific">marine sediment metagenome</name>
    <dbReference type="NCBI Taxonomy" id="412755"/>
    <lineage>
        <taxon>unclassified sequences</taxon>
        <taxon>metagenomes</taxon>
        <taxon>ecological metagenomes</taxon>
    </lineage>
</organism>
<protein>
    <submittedName>
        <fullName evidence="2">Uncharacterized protein</fullName>
    </submittedName>
</protein>
<dbReference type="AlphaFoldDB" id="A0A0F9AZ80"/>
<accession>A0A0F9AZ80</accession>